<organism evidence="4 5">
    <name type="scientific">Lactiplantibacillus dongliensis</name>
    <dbReference type="NCBI Taxonomy" id="2559919"/>
    <lineage>
        <taxon>Bacteria</taxon>
        <taxon>Bacillati</taxon>
        <taxon>Bacillota</taxon>
        <taxon>Bacilli</taxon>
        <taxon>Lactobacillales</taxon>
        <taxon>Lactobacillaceae</taxon>
        <taxon>Lactiplantibacillus</taxon>
    </lineage>
</organism>
<evidence type="ECO:0000313" key="5">
    <source>
        <dbReference type="Proteomes" id="UP001596253"/>
    </source>
</evidence>
<dbReference type="PANTHER" id="PTHR30055">
    <property type="entry name" value="HTH-TYPE TRANSCRIPTIONAL REGULATOR RUTR"/>
    <property type="match status" value="1"/>
</dbReference>
<dbReference type="Proteomes" id="UP001596253">
    <property type="component" value="Unassembled WGS sequence"/>
</dbReference>
<comment type="caution">
    <text evidence="4">The sequence shown here is derived from an EMBL/GenBank/DDBJ whole genome shotgun (WGS) entry which is preliminary data.</text>
</comment>
<proteinExistence type="predicted"/>
<reference evidence="5" key="1">
    <citation type="journal article" date="2019" name="Int. J. Syst. Evol. Microbiol.">
        <title>The Global Catalogue of Microorganisms (GCM) 10K type strain sequencing project: providing services to taxonomists for standard genome sequencing and annotation.</title>
        <authorList>
            <consortium name="The Broad Institute Genomics Platform"/>
            <consortium name="The Broad Institute Genome Sequencing Center for Infectious Disease"/>
            <person name="Wu L."/>
            <person name="Ma J."/>
        </authorList>
    </citation>
    <scope>NUCLEOTIDE SEQUENCE [LARGE SCALE GENOMIC DNA]</scope>
    <source>
        <strain evidence="5">CCM 8932</strain>
    </source>
</reference>
<dbReference type="Pfam" id="PF00440">
    <property type="entry name" value="TetR_N"/>
    <property type="match status" value="1"/>
</dbReference>
<evidence type="ECO:0000256" key="1">
    <source>
        <dbReference type="ARBA" id="ARBA00023125"/>
    </source>
</evidence>
<evidence type="ECO:0000256" key="2">
    <source>
        <dbReference type="PROSITE-ProRule" id="PRU00335"/>
    </source>
</evidence>
<protein>
    <submittedName>
        <fullName evidence="4">TetR/AcrR family transcriptional regulator</fullName>
    </submittedName>
</protein>
<keyword evidence="5" id="KW-1185">Reference proteome</keyword>
<feature type="domain" description="HTH tetR-type" evidence="3">
    <location>
        <begin position="20"/>
        <end position="80"/>
    </location>
</feature>
<gene>
    <name evidence="4" type="ORF">ACFP3T_08385</name>
</gene>
<sequence length="217" mass="24005">MQVNSVETLFKKTLANSKLSAKQQAVLQVSLTLFAEQGFDRTSTSEIAKAAGVSEGTVFKQFKTKEGILQAIVNPVLAHVVPMVATEFLDELKTNDLNDLETFLQYAIQDRMMFAVENRLQIKVFAQEMSRNPNIVATLSAKLEAMVAGELGTALQRFKDRGELVDWPNMRIVRYLVGTVASYVLPQIFFAPTADFDAAQASRDALDFLMHGLAPAK</sequence>
<dbReference type="PANTHER" id="PTHR30055:SF222">
    <property type="entry name" value="REGULATORY PROTEIN"/>
    <property type="match status" value="1"/>
</dbReference>
<dbReference type="RefSeq" id="WP_137640887.1">
    <property type="nucleotide sequence ID" value="NZ_BJDK01000032.1"/>
</dbReference>
<dbReference type="PROSITE" id="PS50977">
    <property type="entry name" value="HTH_TETR_2"/>
    <property type="match status" value="1"/>
</dbReference>
<evidence type="ECO:0000259" key="3">
    <source>
        <dbReference type="PROSITE" id="PS50977"/>
    </source>
</evidence>
<dbReference type="InterPro" id="IPR001647">
    <property type="entry name" value="HTH_TetR"/>
</dbReference>
<dbReference type="Gene3D" id="1.10.357.10">
    <property type="entry name" value="Tetracycline Repressor, domain 2"/>
    <property type="match status" value="1"/>
</dbReference>
<dbReference type="InterPro" id="IPR009057">
    <property type="entry name" value="Homeodomain-like_sf"/>
</dbReference>
<evidence type="ECO:0000313" key="4">
    <source>
        <dbReference type="EMBL" id="MFC6164684.1"/>
    </source>
</evidence>
<dbReference type="EMBL" id="JBHSSD010000036">
    <property type="protein sequence ID" value="MFC6164684.1"/>
    <property type="molecule type" value="Genomic_DNA"/>
</dbReference>
<name>A0ABW1R488_9LACO</name>
<feature type="DNA-binding region" description="H-T-H motif" evidence="2">
    <location>
        <begin position="43"/>
        <end position="62"/>
    </location>
</feature>
<keyword evidence="1 2" id="KW-0238">DNA-binding</keyword>
<accession>A0ABW1R488</accession>
<dbReference type="PRINTS" id="PR00455">
    <property type="entry name" value="HTHTETR"/>
</dbReference>
<dbReference type="InterPro" id="IPR050109">
    <property type="entry name" value="HTH-type_TetR-like_transc_reg"/>
</dbReference>
<dbReference type="SUPFAM" id="SSF46689">
    <property type="entry name" value="Homeodomain-like"/>
    <property type="match status" value="1"/>
</dbReference>